<dbReference type="AlphaFoldDB" id="A0A078A4X7"/>
<dbReference type="EMBL" id="CCKQ01005977">
    <property type="protein sequence ID" value="CDW77249.1"/>
    <property type="molecule type" value="Genomic_DNA"/>
</dbReference>
<name>A0A078A4X7_STYLE</name>
<protein>
    <submittedName>
        <fullName evidence="1">Uncharacterized protein</fullName>
    </submittedName>
</protein>
<dbReference type="InParanoid" id="A0A078A4X7"/>
<organism evidence="1 2">
    <name type="scientific">Stylonychia lemnae</name>
    <name type="common">Ciliate</name>
    <dbReference type="NCBI Taxonomy" id="5949"/>
    <lineage>
        <taxon>Eukaryota</taxon>
        <taxon>Sar</taxon>
        <taxon>Alveolata</taxon>
        <taxon>Ciliophora</taxon>
        <taxon>Intramacronucleata</taxon>
        <taxon>Spirotrichea</taxon>
        <taxon>Stichotrichia</taxon>
        <taxon>Sporadotrichida</taxon>
        <taxon>Oxytrichidae</taxon>
        <taxon>Stylonychinae</taxon>
        <taxon>Stylonychia</taxon>
    </lineage>
</organism>
<proteinExistence type="predicted"/>
<sequence length="70" mass="8065">MPHKKLAPKWTSDAHRSHVMTIGKNTAQRIVRQGNVNPLYAAFGRVGQTGLPDMRYKSNYSKWQSSRFFD</sequence>
<keyword evidence="2" id="KW-1185">Reference proteome</keyword>
<reference evidence="1 2" key="1">
    <citation type="submission" date="2014-06" db="EMBL/GenBank/DDBJ databases">
        <authorList>
            <person name="Swart Estienne"/>
        </authorList>
    </citation>
    <scope>NUCLEOTIDE SEQUENCE [LARGE SCALE GENOMIC DNA]</scope>
    <source>
        <strain evidence="1 2">130c</strain>
    </source>
</reference>
<gene>
    <name evidence="1" type="primary">Contig16509.g17571</name>
    <name evidence="1" type="ORF">STYLEM_6209</name>
</gene>
<accession>A0A078A4X7</accession>
<evidence type="ECO:0000313" key="2">
    <source>
        <dbReference type="Proteomes" id="UP000039865"/>
    </source>
</evidence>
<evidence type="ECO:0000313" key="1">
    <source>
        <dbReference type="EMBL" id="CDW77249.1"/>
    </source>
</evidence>
<dbReference type="Proteomes" id="UP000039865">
    <property type="component" value="Unassembled WGS sequence"/>
</dbReference>